<gene>
    <name evidence="2" type="ORF">KEM09_10275</name>
</gene>
<evidence type="ECO:0000313" key="2">
    <source>
        <dbReference type="EMBL" id="MBS2211792.1"/>
    </source>
</evidence>
<keyword evidence="1" id="KW-0472">Membrane</keyword>
<comment type="caution">
    <text evidence="2">The sequence shown here is derived from an EMBL/GenBank/DDBJ whole genome shotgun (WGS) entry which is preliminary data.</text>
</comment>
<proteinExistence type="predicted"/>
<accession>A0ABS5KAB7</accession>
<keyword evidence="1" id="KW-1133">Transmembrane helix</keyword>
<dbReference type="Proteomes" id="UP000721861">
    <property type="component" value="Unassembled WGS sequence"/>
</dbReference>
<keyword evidence="3" id="KW-1185">Reference proteome</keyword>
<evidence type="ECO:0000313" key="3">
    <source>
        <dbReference type="Proteomes" id="UP000721861"/>
    </source>
</evidence>
<dbReference type="RefSeq" id="WP_212228083.1">
    <property type="nucleotide sequence ID" value="NZ_JAGUCN010000010.1"/>
</dbReference>
<feature type="transmembrane region" description="Helical" evidence="1">
    <location>
        <begin position="12"/>
        <end position="29"/>
    </location>
</feature>
<dbReference type="EMBL" id="JAGUCN010000010">
    <property type="protein sequence ID" value="MBS2211792.1"/>
    <property type="molecule type" value="Genomic_DNA"/>
</dbReference>
<evidence type="ECO:0000256" key="1">
    <source>
        <dbReference type="SAM" id="Phobius"/>
    </source>
</evidence>
<protein>
    <submittedName>
        <fullName evidence="2">Uncharacterized protein</fullName>
    </submittedName>
</protein>
<sequence>MISIENKHFIKIIFGIIVGAIVMAFYVIFKYNQDWQSYDELSYQQRFEGEVTKVFIGDDTYIQLSSGSKLKLPTLINDDYYPESIGSFLKNGDSISKKAYSDSIFILRDSKVYFFAIDNNDEFTGL</sequence>
<organism evidence="2 3">
    <name type="scientific">Carboxylicivirga mesophila</name>
    <dbReference type="NCBI Taxonomy" id="1166478"/>
    <lineage>
        <taxon>Bacteria</taxon>
        <taxon>Pseudomonadati</taxon>
        <taxon>Bacteroidota</taxon>
        <taxon>Bacteroidia</taxon>
        <taxon>Marinilabiliales</taxon>
        <taxon>Marinilabiliaceae</taxon>
        <taxon>Carboxylicivirga</taxon>
    </lineage>
</organism>
<reference evidence="2 3" key="1">
    <citation type="journal article" date="2014" name="Int. J. Syst. Evol. Microbiol.">
        <title>Carboxylicivirga gen. nov. in the family Marinilabiliaceae with two novel species, Carboxylicivirga mesophila sp. nov. and Carboxylicivirga taeanensis sp. nov., and reclassification of Cytophaga fermentans as Saccharicrinis fermentans gen. nov., comb. nov.</title>
        <authorList>
            <person name="Yang S.H."/>
            <person name="Seo H.S."/>
            <person name="Woo J.H."/>
            <person name="Oh H.M."/>
            <person name="Jang H."/>
            <person name="Lee J.H."/>
            <person name="Kim S.J."/>
            <person name="Kwon K.K."/>
        </authorList>
    </citation>
    <scope>NUCLEOTIDE SEQUENCE [LARGE SCALE GENOMIC DNA]</scope>
    <source>
        <strain evidence="2 3">JCM 18290</strain>
    </source>
</reference>
<keyword evidence="1" id="KW-0812">Transmembrane</keyword>
<name>A0ABS5KAB7_9BACT</name>